<dbReference type="AlphaFoldDB" id="A0A1Q5PPD4"/>
<dbReference type="Gene3D" id="3.30.1490.20">
    <property type="entry name" value="ATP-grasp fold, A domain"/>
    <property type="match status" value="1"/>
</dbReference>
<dbReference type="EC" id="6.3.2.4" evidence="4"/>
<name>A0A1Q5PPD4_9ACTO</name>
<keyword evidence="4" id="KW-0133">Cell shape</keyword>
<dbReference type="EMBL" id="MQSV01000001">
    <property type="protein sequence ID" value="OKL49414.1"/>
    <property type="molecule type" value="Genomic_DNA"/>
</dbReference>
<proteinExistence type="inferred from homology"/>
<accession>A0A1Q5PPD4</accession>
<dbReference type="GO" id="GO:0008716">
    <property type="term" value="F:D-alanine-D-alanine ligase activity"/>
    <property type="evidence" value="ECO:0007669"/>
    <property type="project" value="UniProtKB-UniRule"/>
</dbReference>
<dbReference type="SUPFAM" id="SSF56059">
    <property type="entry name" value="Glutathione synthetase ATP-binding domain-like"/>
    <property type="match status" value="1"/>
</dbReference>
<keyword evidence="5" id="KW-0067">ATP-binding</keyword>
<comment type="subcellular location">
    <subcellularLocation>
        <location evidence="4">Cytoplasm</location>
    </subcellularLocation>
</comment>
<dbReference type="STRING" id="1921764.BSR28_02375"/>
<keyword evidence="3 4" id="KW-0961">Cell wall biogenesis/degradation</keyword>
<evidence type="ECO:0000256" key="1">
    <source>
        <dbReference type="ARBA" id="ARBA00010871"/>
    </source>
</evidence>
<dbReference type="PANTHER" id="PTHR23132:SF23">
    <property type="entry name" value="D-ALANINE--D-ALANINE LIGASE B"/>
    <property type="match status" value="1"/>
</dbReference>
<reference evidence="7 8" key="1">
    <citation type="submission" date="2016-11" db="EMBL/GenBank/DDBJ databases">
        <title>Actinomyces gypaetusis sp. nov. isolated from the vulture Gypaetus barbatus in Qinghai Tibet Plateau China.</title>
        <authorList>
            <person name="Meng X."/>
        </authorList>
    </citation>
    <scope>NUCLEOTIDE SEQUENCE [LARGE SCALE GENOMIC DNA]</scope>
    <source>
        <strain evidence="7 8">VUL4_2</strain>
    </source>
</reference>
<dbReference type="UniPathway" id="UPA00219"/>
<dbReference type="GO" id="GO:0005524">
    <property type="term" value="F:ATP binding"/>
    <property type="evidence" value="ECO:0007669"/>
    <property type="project" value="UniProtKB-UniRule"/>
</dbReference>
<evidence type="ECO:0000256" key="3">
    <source>
        <dbReference type="ARBA" id="ARBA00023316"/>
    </source>
</evidence>
<keyword evidence="4" id="KW-0573">Peptidoglycan synthesis</keyword>
<organism evidence="7 8">
    <name type="scientific">Boudabousia liubingyangii</name>
    <dbReference type="NCBI Taxonomy" id="1921764"/>
    <lineage>
        <taxon>Bacteria</taxon>
        <taxon>Bacillati</taxon>
        <taxon>Actinomycetota</taxon>
        <taxon>Actinomycetes</taxon>
        <taxon>Actinomycetales</taxon>
        <taxon>Actinomycetaceae</taxon>
        <taxon>Boudabousia</taxon>
    </lineage>
</organism>
<comment type="pathway">
    <text evidence="4">Cell wall biogenesis; peptidoglycan biosynthesis.</text>
</comment>
<dbReference type="InterPro" id="IPR005905">
    <property type="entry name" value="D_ala_D_ala"/>
</dbReference>
<keyword evidence="5" id="KW-0547">Nucleotide-binding</keyword>
<dbReference type="InterPro" id="IPR011095">
    <property type="entry name" value="Dala_Dala_lig_C"/>
</dbReference>
<dbReference type="PROSITE" id="PS50975">
    <property type="entry name" value="ATP_GRASP"/>
    <property type="match status" value="1"/>
</dbReference>
<comment type="catalytic activity">
    <reaction evidence="4">
        <text>2 D-alanine + ATP = D-alanyl-D-alanine + ADP + phosphate + H(+)</text>
        <dbReference type="Rhea" id="RHEA:11224"/>
        <dbReference type="ChEBI" id="CHEBI:15378"/>
        <dbReference type="ChEBI" id="CHEBI:30616"/>
        <dbReference type="ChEBI" id="CHEBI:43474"/>
        <dbReference type="ChEBI" id="CHEBI:57416"/>
        <dbReference type="ChEBI" id="CHEBI:57822"/>
        <dbReference type="ChEBI" id="CHEBI:456216"/>
        <dbReference type="EC" id="6.3.2.4"/>
    </reaction>
</comment>
<comment type="function">
    <text evidence="4">Cell wall formation.</text>
</comment>
<evidence type="ECO:0000313" key="8">
    <source>
        <dbReference type="Proteomes" id="UP000186785"/>
    </source>
</evidence>
<dbReference type="Proteomes" id="UP000186785">
    <property type="component" value="Unassembled WGS sequence"/>
</dbReference>
<keyword evidence="2 4" id="KW-0436">Ligase</keyword>
<comment type="similarity">
    <text evidence="1 4">Belongs to the D-alanine--D-alanine ligase family.</text>
</comment>
<sequence length="340" mass="36168">MTEPNVSRETISEAAVAASTEANSAATKDGLRIAIITGGVTHERDISLKSAHTVALALRNAGFEVEVLDFDSTLIPNLRKGNFDLAWPLVHGGIGEDGSLQTIPPLLSLPFVGTPAEESSIASFKPHAKAEVLRAGRLSPEAVALPRALFKQVGAPNLIDAIVSTLDFPLVVKPANGGSSLGVTRVKDVEELRLALIDAFAYCDTAMVEKLVHGKEIAVSLADQGDGLKALPPVEIEIEGGEYDFSARYETGRSIFYAPARLSETQMQAVTEAAELVGQVLGMRHFARIDLILDDQDRAWFIDANVTPGMTEMSLFPQAAEAATGLESVLKNIVRQAAAS</sequence>
<gene>
    <name evidence="4" type="primary">ddl</name>
    <name evidence="7" type="ORF">BSR29_00105</name>
</gene>
<dbReference type="RefSeq" id="WP_073708307.1">
    <property type="nucleotide sequence ID" value="NZ_MQSV01000001.1"/>
</dbReference>
<evidence type="ECO:0000313" key="7">
    <source>
        <dbReference type="EMBL" id="OKL49414.1"/>
    </source>
</evidence>
<evidence type="ECO:0000259" key="6">
    <source>
        <dbReference type="PROSITE" id="PS50975"/>
    </source>
</evidence>
<dbReference type="InterPro" id="IPR016185">
    <property type="entry name" value="PreATP-grasp_dom_sf"/>
</dbReference>
<dbReference type="GO" id="GO:0046872">
    <property type="term" value="F:metal ion binding"/>
    <property type="evidence" value="ECO:0007669"/>
    <property type="project" value="InterPro"/>
</dbReference>
<evidence type="ECO:0000256" key="4">
    <source>
        <dbReference type="HAMAP-Rule" id="MF_00047"/>
    </source>
</evidence>
<dbReference type="SUPFAM" id="SSF52440">
    <property type="entry name" value="PreATP-grasp domain"/>
    <property type="match status" value="1"/>
</dbReference>
<evidence type="ECO:0000256" key="2">
    <source>
        <dbReference type="ARBA" id="ARBA00022598"/>
    </source>
</evidence>
<comment type="caution">
    <text evidence="7">The sequence shown here is derived from an EMBL/GenBank/DDBJ whole genome shotgun (WGS) entry which is preliminary data.</text>
</comment>
<dbReference type="InterPro" id="IPR011761">
    <property type="entry name" value="ATP-grasp"/>
</dbReference>
<dbReference type="HAMAP" id="MF_00047">
    <property type="entry name" value="Dala_Dala_lig"/>
    <property type="match status" value="1"/>
</dbReference>
<dbReference type="GO" id="GO:0009252">
    <property type="term" value="P:peptidoglycan biosynthetic process"/>
    <property type="evidence" value="ECO:0007669"/>
    <property type="project" value="UniProtKB-UniRule"/>
</dbReference>
<keyword evidence="4" id="KW-0963">Cytoplasm</keyword>
<protein>
    <recommendedName>
        <fullName evidence="4">D-alanine--D-alanine ligase</fullName>
        <ecNumber evidence="4">6.3.2.4</ecNumber>
    </recommendedName>
    <alternativeName>
        <fullName evidence="4">D-Ala-D-Ala ligase</fullName>
    </alternativeName>
    <alternativeName>
        <fullName evidence="4">D-alanylalanine synthetase</fullName>
    </alternativeName>
</protein>
<evidence type="ECO:0000256" key="5">
    <source>
        <dbReference type="PROSITE-ProRule" id="PRU00409"/>
    </source>
</evidence>
<dbReference type="InterPro" id="IPR013815">
    <property type="entry name" value="ATP_grasp_subdomain_1"/>
</dbReference>
<dbReference type="Pfam" id="PF07478">
    <property type="entry name" value="Dala_Dala_lig_C"/>
    <property type="match status" value="1"/>
</dbReference>
<dbReference type="Gene3D" id="3.30.470.20">
    <property type="entry name" value="ATP-grasp fold, B domain"/>
    <property type="match status" value="1"/>
</dbReference>
<dbReference type="GO" id="GO:0071555">
    <property type="term" value="P:cell wall organization"/>
    <property type="evidence" value="ECO:0007669"/>
    <property type="project" value="UniProtKB-KW"/>
</dbReference>
<feature type="domain" description="ATP-grasp" evidence="6">
    <location>
        <begin position="137"/>
        <end position="334"/>
    </location>
</feature>
<dbReference type="OrthoDB" id="9813261at2"/>
<dbReference type="Gene3D" id="3.40.50.20">
    <property type="match status" value="1"/>
</dbReference>
<dbReference type="GO" id="GO:0008360">
    <property type="term" value="P:regulation of cell shape"/>
    <property type="evidence" value="ECO:0007669"/>
    <property type="project" value="UniProtKB-KW"/>
</dbReference>
<dbReference type="PANTHER" id="PTHR23132">
    <property type="entry name" value="D-ALANINE--D-ALANINE LIGASE"/>
    <property type="match status" value="1"/>
</dbReference>
<keyword evidence="8" id="KW-1185">Reference proteome</keyword>
<dbReference type="GO" id="GO:0005737">
    <property type="term" value="C:cytoplasm"/>
    <property type="evidence" value="ECO:0007669"/>
    <property type="project" value="UniProtKB-SubCell"/>
</dbReference>